<evidence type="ECO:0000256" key="5">
    <source>
        <dbReference type="ARBA" id="ARBA00022989"/>
    </source>
</evidence>
<dbReference type="PANTHER" id="PTHR43394:SF1">
    <property type="entry name" value="ATP-BINDING CASSETTE SUB-FAMILY B MEMBER 10, MITOCHONDRIAL"/>
    <property type="match status" value="1"/>
</dbReference>
<keyword evidence="10" id="KW-1185">Reference proteome</keyword>
<dbReference type="GO" id="GO:0005524">
    <property type="term" value="F:ATP binding"/>
    <property type="evidence" value="ECO:0007669"/>
    <property type="project" value="UniProtKB-KW"/>
</dbReference>
<keyword evidence="3" id="KW-0547">Nucleotide-binding</keyword>
<dbReference type="PROSITE" id="PS00211">
    <property type="entry name" value="ABC_TRANSPORTER_1"/>
    <property type="match status" value="1"/>
</dbReference>
<name>G4T670_SERID</name>
<dbReference type="OrthoDB" id="6500128at2759"/>
<dbReference type="InterPro" id="IPR039421">
    <property type="entry name" value="Type_1_exporter"/>
</dbReference>
<keyword evidence="2" id="KW-0812">Transmembrane</keyword>
<dbReference type="PROSITE" id="PS50893">
    <property type="entry name" value="ABC_TRANSPORTER_2"/>
    <property type="match status" value="1"/>
</dbReference>
<evidence type="ECO:0000256" key="4">
    <source>
        <dbReference type="ARBA" id="ARBA00022840"/>
    </source>
</evidence>
<protein>
    <submittedName>
        <fullName evidence="9">Related to multidrug resistance protein</fullName>
    </submittedName>
</protein>
<proteinExistence type="predicted"/>
<evidence type="ECO:0000256" key="1">
    <source>
        <dbReference type="ARBA" id="ARBA00004141"/>
    </source>
</evidence>
<dbReference type="EMBL" id="CAFZ01000006">
    <property type="protein sequence ID" value="CCA66821.1"/>
    <property type="molecule type" value="Genomic_DNA"/>
</dbReference>
<sequence>MLDRADDTAANIEEKAPLLRSSTESSVTAVGDDMNKLKESSSASSEDDEHEDQEKRHFEDMRIRMMDIGVWRVFYQDKPWSFLPGYETVRKFKEIGEGVPYLWRFMKEIWRIAPLQLILWSLMNIWESFQAALSLWVTAQLLETMQGIILSGKADLSAVRRAFALKFGFALLEWSLGRLSARTYKILSQRISKLCGSQLLDAYTRMDLVTLQRKDVQSKLRKTTNTFLGDNIWREFTSLVGQFSSIMEIASQGYFLLNFFRSQENGWALAAVCVLPQVIQGILYNDEFGGVWFAHAVNKAYLRLRAVGDTAQDKTYFEEIISSGLGVYLQREYHKAMDGLGTVSHSHVYRVLWDERGPWKDLINVALQDVSLIYYLGIVALNPSSFSLTSLTVLRESAQSFAWTIYRVFQHDQSLNEKIRFIQDYYSLLEMRNSIVDGYLPYPPPECVAMEGMKVEFRNVSMKYPKTTTYALKNVSFTIPAGATVILVGANGSGKTTTVSLLSRLLEASSGEILIDDRPISTYQVQSLRDAQAVLRQSYQHFPFSIKENIGIGDPMWIEIAEKQGAHIIEERIMRAAKLGGADEIIEEVKEKHKKRAEALKEIEKKRVQDKWHLPGTGAGNKDSTGGEDAEGWEVNVAPVSTWEGSWQLQGTKLSDMSEEVEKKIELSGGQWQRLALARLFMRAERDQVRLVCSDEPSAALDPKAEYDVFQSLRELRGRKTTRIFITHRFGHLTKHADLILCLKKGELVEAGTHDELMKANGEYATLYNIQAQAFQGGA</sequence>
<reference evidence="9 10" key="1">
    <citation type="journal article" date="2011" name="PLoS Pathog.">
        <title>Endophytic Life Strategies Decoded by Genome and Transcriptome Analyses of the Mutualistic Root Symbiont Piriformospora indica.</title>
        <authorList>
            <person name="Zuccaro A."/>
            <person name="Lahrmann U."/>
            <person name="Guldener U."/>
            <person name="Langen G."/>
            <person name="Pfiffi S."/>
            <person name="Biedenkopf D."/>
            <person name="Wong P."/>
            <person name="Samans B."/>
            <person name="Grimm C."/>
            <person name="Basiewicz M."/>
            <person name="Murat C."/>
            <person name="Martin F."/>
            <person name="Kogel K.H."/>
        </authorList>
    </citation>
    <scope>NUCLEOTIDE SEQUENCE [LARGE SCALE GENOMIC DNA]</scope>
    <source>
        <strain evidence="9 10">DSM 11827</strain>
    </source>
</reference>
<evidence type="ECO:0000259" key="8">
    <source>
        <dbReference type="PROSITE" id="PS50893"/>
    </source>
</evidence>
<keyword evidence="6" id="KW-0472">Membrane</keyword>
<dbReference type="PANTHER" id="PTHR43394">
    <property type="entry name" value="ATP-DEPENDENT PERMEASE MDL1, MITOCHONDRIAL"/>
    <property type="match status" value="1"/>
</dbReference>
<dbReference type="OMA" id="HISDEWA"/>
<gene>
    <name evidence="9" type="ORF">PIIN_00583</name>
</gene>
<dbReference type="InterPro" id="IPR027417">
    <property type="entry name" value="P-loop_NTPase"/>
</dbReference>
<dbReference type="InParanoid" id="G4T670"/>
<comment type="caution">
    <text evidence="9">The sequence shown here is derived from an EMBL/GenBank/DDBJ whole genome shotgun (WGS) entry which is preliminary data.</text>
</comment>
<evidence type="ECO:0000256" key="7">
    <source>
        <dbReference type="SAM" id="MobiDB-lite"/>
    </source>
</evidence>
<dbReference type="STRING" id="1109443.G4T670"/>
<feature type="compositionally biased region" description="Basic and acidic residues" evidence="7">
    <location>
        <begin position="1"/>
        <end position="17"/>
    </location>
</feature>
<dbReference type="SUPFAM" id="SSF52540">
    <property type="entry name" value="P-loop containing nucleoside triphosphate hydrolases"/>
    <property type="match status" value="1"/>
</dbReference>
<evidence type="ECO:0000256" key="3">
    <source>
        <dbReference type="ARBA" id="ARBA00022741"/>
    </source>
</evidence>
<keyword evidence="5" id="KW-1133">Transmembrane helix</keyword>
<accession>G4T670</accession>
<dbReference type="Proteomes" id="UP000007148">
    <property type="component" value="Unassembled WGS sequence"/>
</dbReference>
<dbReference type="eggNOG" id="KOG0055">
    <property type="taxonomic scope" value="Eukaryota"/>
</dbReference>
<dbReference type="InterPro" id="IPR003439">
    <property type="entry name" value="ABC_transporter-like_ATP-bd"/>
</dbReference>
<dbReference type="InterPro" id="IPR003593">
    <property type="entry name" value="AAA+_ATPase"/>
</dbReference>
<dbReference type="GO" id="GO:0015421">
    <property type="term" value="F:ABC-type oligopeptide transporter activity"/>
    <property type="evidence" value="ECO:0007669"/>
    <property type="project" value="TreeGrafter"/>
</dbReference>
<feature type="region of interest" description="Disordered" evidence="7">
    <location>
        <begin position="1"/>
        <end position="56"/>
    </location>
</feature>
<evidence type="ECO:0000256" key="6">
    <source>
        <dbReference type="ARBA" id="ARBA00023136"/>
    </source>
</evidence>
<dbReference type="AlphaFoldDB" id="G4T670"/>
<evidence type="ECO:0000313" key="9">
    <source>
        <dbReference type="EMBL" id="CCA66821.1"/>
    </source>
</evidence>
<comment type="subcellular location">
    <subcellularLocation>
        <location evidence="1">Membrane</location>
        <topology evidence="1">Multi-pass membrane protein</topology>
    </subcellularLocation>
</comment>
<evidence type="ECO:0000313" key="10">
    <source>
        <dbReference type="Proteomes" id="UP000007148"/>
    </source>
</evidence>
<dbReference type="InterPro" id="IPR017871">
    <property type="entry name" value="ABC_transporter-like_CS"/>
</dbReference>
<dbReference type="GO" id="GO:0016887">
    <property type="term" value="F:ATP hydrolysis activity"/>
    <property type="evidence" value="ECO:0007669"/>
    <property type="project" value="InterPro"/>
</dbReference>
<dbReference type="GO" id="GO:0016020">
    <property type="term" value="C:membrane"/>
    <property type="evidence" value="ECO:0007669"/>
    <property type="project" value="UniProtKB-SubCell"/>
</dbReference>
<keyword evidence="4" id="KW-0067">ATP-binding</keyword>
<dbReference type="InterPro" id="IPR036640">
    <property type="entry name" value="ABC1_TM_sf"/>
</dbReference>
<dbReference type="Pfam" id="PF00005">
    <property type="entry name" value="ABC_tran"/>
    <property type="match status" value="1"/>
</dbReference>
<organism evidence="9 10">
    <name type="scientific">Serendipita indica (strain DSM 11827)</name>
    <name type="common">Root endophyte fungus</name>
    <name type="synonym">Piriformospora indica</name>
    <dbReference type="NCBI Taxonomy" id="1109443"/>
    <lineage>
        <taxon>Eukaryota</taxon>
        <taxon>Fungi</taxon>
        <taxon>Dikarya</taxon>
        <taxon>Basidiomycota</taxon>
        <taxon>Agaricomycotina</taxon>
        <taxon>Agaricomycetes</taxon>
        <taxon>Sebacinales</taxon>
        <taxon>Serendipitaceae</taxon>
        <taxon>Serendipita</taxon>
    </lineage>
</organism>
<dbReference type="SUPFAM" id="SSF90123">
    <property type="entry name" value="ABC transporter transmembrane region"/>
    <property type="match status" value="1"/>
</dbReference>
<evidence type="ECO:0000256" key="2">
    <source>
        <dbReference type="ARBA" id="ARBA00022692"/>
    </source>
</evidence>
<dbReference type="SMART" id="SM00382">
    <property type="entry name" value="AAA"/>
    <property type="match status" value="1"/>
</dbReference>
<dbReference type="Gene3D" id="3.40.50.300">
    <property type="entry name" value="P-loop containing nucleotide triphosphate hydrolases"/>
    <property type="match status" value="1"/>
</dbReference>
<feature type="domain" description="ABC transporter" evidence="8">
    <location>
        <begin position="455"/>
        <end position="770"/>
    </location>
</feature>
<dbReference type="HOGENOM" id="CLU_000604_63_0_1"/>